<dbReference type="Pfam" id="PF01613">
    <property type="entry name" value="Flavin_Reduct"/>
    <property type="match status" value="1"/>
</dbReference>
<dbReference type="Gene3D" id="2.30.110.10">
    <property type="entry name" value="Electron Transport, Fmn-binding Protein, Chain A"/>
    <property type="match status" value="1"/>
</dbReference>
<dbReference type="Proteomes" id="UP001595604">
    <property type="component" value="Unassembled WGS sequence"/>
</dbReference>
<accession>A0ABV7IQR5</accession>
<feature type="domain" description="Flavin reductase like" evidence="3">
    <location>
        <begin position="15"/>
        <end position="159"/>
    </location>
</feature>
<organism evidence="4 5">
    <name type="scientific">Novosphingobium bradum</name>
    <dbReference type="NCBI Taxonomy" id="1737444"/>
    <lineage>
        <taxon>Bacteria</taxon>
        <taxon>Pseudomonadati</taxon>
        <taxon>Pseudomonadota</taxon>
        <taxon>Alphaproteobacteria</taxon>
        <taxon>Sphingomonadales</taxon>
        <taxon>Sphingomonadaceae</taxon>
        <taxon>Novosphingobium</taxon>
    </lineage>
</organism>
<keyword evidence="2 4" id="KW-0560">Oxidoreductase</keyword>
<sequence length="164" mass="17560">MSEMAIEAATFRQVLGYYPTGVCVITAMGEDGKPCGLVVGSFSSVSLDPPLVGFFPDKGSSSWPLIARAGHFCVNVLASDQTELCRQIARPGPDKFAGIEYELSAHNLPVLAGATVSIECRLESVTEAGDHWMVLGRVLGLEARRDADPMLFFRGQYGGFASLD</sequence>
<name>A0ABV7IQR5_9SPHN</name>
<evidence type="ECO:0000313" key="4">
    <source>
        <dbReference type="EMBL" id="MFC3173935.1"/>
    </source>
</evidence>
<dbReference type="EC" id="1.5.1.-" evidence="4"/>
<evidence type="ECO:0000256" key="2">
    <source>
        <dbReference type="ARBA" id="ARBA00023002"/>
    </source>
</evidence>
<comment type="similarity">
    <text evidence="1">Belongs to the non-flavoprotein flavin reductase family.</text>
</comment>
<dbReference type="SMART" id="SM00903">
    <property type="entry name" value="Flavin_Reduct"/>
    <property type="match status" value="1"/>
</dbReference>
<comment type="caution">
    <text evidence="4">The sequence shown here is derived from an EMBL/GenBank/DDBJ whole genome shotgun (WGS) entry which is preliminary data.</text>
</comment>
<keyword evidence="5" id="KW-1185">Reference proteome</keyword>
<dbReference type="InterPro" id="IPR002563">
    <property type="entry name" value="Flavin_Rdtase-like_dom"/>
</dbReference>
<evidence type="ECO:0000259" key="3">
    <source>
        <dbReference type="SMART" id="SM00903"/>
    </source>
</evidence>
<dbReference type="PANTHER" id="PTHR30466:SF11">
    <property type="entry name" value="FLAVIN-DEPENDENT MONOOXYGENASE, REDUCTASE SUBUNIT HSAB"/>
    <property type="match status" value="1"/>
</dbReference>
<dbReference type="RefSeq" id="WP_379509316.1">
    <property type="nucleotide sequence ID" value="NZ_JBHRTQ010000007.1"/>
</dbReference>
<dbReference type="GO" id="GO:0016491">
    <property type="term" value="F:oxidoreductase activity"/>
    <property type="evidence" value="ECO:0007669"/>
    <property type="project" value="UniProtKB-KW"/>
</dbReference>
<dbReference type="InterPro" id="IPR012349">
    <property type="entry name" value="Split_barrel_FMN-bd"/>
</dbReference>
<reference evidence="5" key="1">
    <citation type="journal article" date="2019" name="Int. J. Syst. Evol. Microbiol.">
        <title>The Global Catalogue of Microorganisms (GCM) 10K type strain sequencing project: providing services to taxonomists for standard genome sequencing and annotation.</title>
        <authorList>
            <consortium name="The Broad Institute Genomics Platform"/>
            <consortium name="The Broad Institute Genome Sequencing Center for Infectious Disease"/>
            <person name="Wu L."/>
            <person name="Ma J."/>
        </authorList>
    </citation>
    <scope>NUCLEOTIDE SEQUENCE [LARGE SCALE GENOMIC DNA]</scope>
    <source>
        <strain evidence="5">KCTC 42984</strain>
    </source>
</reference>
<dbReference type="PANTHER" id="PTHR30466">
    <property type="entry name" value="FLAVIN REDUCTASE"/>
    <property type="match status" value="1"/>
</dbReference>
<dbReference type="InterPro" id="IPR050268">
    <property type="entry name" value="NADH-dep_flavin_reductase"/>
</dbReference>
<evidence type="ECO:0000313" key="5">
    <source>
        <dbReference type="Proteomes" id="UP001595604"/>
    </source>
</evidence>
<dbReference type="EMBL" id="JBHRTQ010000007">
    <property type="protein sequence ID" value="MFC3173935.1"/>
    <property type="molecule type" value="Genomic_DNA"/>
</dbReference>
<protein>
    <submittedName>
        <fullName evidence="4">Flavin reductase family protein</fullName>
        <ecNumber evidence="4">1.5.1.-</ecNumber>
    </submittedName>
</protein>
<gene>
    <name evidence="4" type="ORF">ACFOD9_06700</name>
</gene>
<proteinExistence type="inferred from homology"/>
<dbReference type="SUPFAM" id="SSF50475">
    <property type="entry name" value="FMN-binding split barrel"/>
    <property type="match status" value="1"/>
</dbReference>
<evidence type="ECO:0000256" key="1">
    <source>
        <dbReference type="ARBA" id="ARBA00008898"/>
    </source>
</evidence>